<evidence type="ECO:0000313" key="2">
    <source>
        <dbReference type="EMBL" id="EZP77580.1"/>
    </source>
</evidence>
<evidence type="ECO:0000256" key="1">
    <source>
        <dbReference type="SAM" id="Coils"/>
    </source>
</evidence>
<dbReference type="RefSeq" id="WP_043904679.1">
    <property type="nucleotide sequence ID" value="NZ_CM002692.1"/>
</dbReference>
<dbReference type="EMBL" id="AOTZ01000004">
    <property type="protein sequence ID" value="EZP77580.1"/>
    <property type="molecule type" value="Genomic_DNA"/>
</dbReference>
<gene>
    <name evidence="2" type="ORF">H839_08104</name>
</gene>
<feature type="coiled-coil region" evidence="1">
    <location>
        <begin position="39"/>
        <end position="101"/>
    </location>
</feature>
<accession>A0ABC9VG67</accession>
<dbReference type="Proteomes" id="UP000023566">
    <property type="component" value="Chromosome"/>
</dbReference>
<reference evidence="2 3" key="1">
    <citation type="journal article" date="2014" name="Appl. Microbiol. Biotechnol.">
        <title>Transformable facultative thermophile Geobacillus stearothermophilus NUB3621 as a host strain for metabolic engineering.</title>
        <authorList>
            <person name="Blanchard K."/>
            <person name="Robic S."/>
            <person name="Matsumura I."/>
        </authorList>
    </citation>
    <scope>NUCLEOTIDE SEQUENCE [LARGE SCALE GENOMIC DNA]</scope>
    <source>
        <strain evidence="2 3">NUB3621</strain>
    </source>
</reference>
<keyword evidence="3" id="KW-1185">Reference proteome</keyword>
<keyword evidence="1" id="KW-0175">Coiled coil</keyword>
<comment type="caution">
    <text evidence="2">The sequence shown here is derived from an EMBL/GenBank/DDBJ whole genome shotgun (WGS) entry which is preliminary data.</text>
</comment>
<proteinExistence type="predicted"/>
<evidence type="ECO:0000313" key="3">
    <source>
        <dbReference type="Proteomes" id="UP000023566"/>
    </source>
</evidence>
<organism evidence="2 3">
    <name type="scientific">Parageobacillus genomosp. 1</name>
    <dbReference type="NCBI Taxonomy" id="1295642"/>
    <lineage>
        <taxon>Bacteria</taxon>
        <taxon>Bacillati</taxon>
        <taxon>Bacillota</taxon>
        <taxon>Bacilli</taxon>
        <taxon>Bacillales</taxon>
        <taxon>Anoxybacillaceae</taxon>
        <taxon>Parageobacillus</taxon>
    </lineage>
</organism>
<name>A0ABC9VG67_9BACL</name>
<protein>
    <submittedName>
        <fullName evidence="2">Uncharacterized protein</fullName>
    </submittedName>
</protein>
<sequence>MNNKKLLKEIKEHLDFIQFEYDRQGYISTNTADELIEYSKYLIEKVEQLQQEIEQLNNLVKIKESHEQQANNMVHLLEQQLQQAQAKAERYEKALKEIAEWSGIASREYRIAKKALEG</sequence>
<dbReference type="AlphaFoldDB" id="A0ABC9VG67"/>